<accession>A0ACB0J5I4</accession>
<evidence type="ECO:0000313" key="1">
    <source>
        <dbReference type="EMBL" id="CAJ2639712.1"/>
    </source>
</evidence>
<gene>
    <name evidence="1" type="ORF">MILVUS5_LOCUS9693</name>
</gene>
<dbReference type="EMBL" id="CASHSV030000024">
    <property type="protein sequence ID" value="CAJ2639712.1"/>
    <property type="molecule type" value="Genomic_DNA"/>
</dbReference>
<proteinExistence type="predicted"/>
<name>A0ACB0J5I4_TRIPR</name>
<keyword evidence="2" id="KW-1185">Reference proteome</keyword>
<evidence type="ECO:0000313" key="2">
    <source>
        <dbReference type="Proteomes" id="UP001177021"/>
    </source>
</evidence>
<reference evidence="1" key="1">
    <citation type="submission" date="2023-10" db="EMBL/GenBank/DDBJ databases">
        <authorList>
            <person name="Rodriguez Cubillos JULIANA M."/>
            <person name="De Vega J."/>
        </authorList>
    </citation>
    <scope>NUCLEOTIDE SEQUENCE</scope>
</reference>
<organism evidence="1 2">
    <name type="scientific">Trifolium pratense</name>
    <name type="common">Red clover</name>
    <dbReference type="NCBI Taxonomy" id="57577"/>
    <lineage>
        <taxon>Eukaryota</taxon>
        <taxon>Viridiplantae</taxon>
        <taxon>Streptophyta</taxon>
        <taxon>Embryophyta</taxon>
        <taxon>Tracheophyta</taxon>
        <taxon>Spermatophyta</taxon>
        <taxon>Magnoliopsida</taxon>
        <taxon>eudicotyledons</taxon>
        <taxon>Gunneridae</taxon>
        <taxon>Pentapetalae</taxon>
        <taxon>rosids</taxon>
        <taxon>fabids</taxon>
        <taxon>Fabales</taxon>
        <taxon>Fabaceae</taxon>
        <taxon>Papilionoideae</taxon>
        <taxon>50 kb inversion clade</taxon>
        <taxon>NPAAA clade</taxon>
        <taxon>Hologalegina</taxon>
        <taxon>IRL clade</taxon>
        <taxon>Trifolieae</taxon>
        <taxon>Trifolium</taxon>
    </lineage>
</organism>
<comment type="caution">
    <text evidence="1">The sequence shown here is derived from an EMBL/GenBank/DDBJ whole genome shotgun (WGS) entry which is preliminary data.</text>
</comment>
<dbReference type="Proteomes" id="UP001177021">
    <property type="component" value="Unassembled WGS sequence"/>
</dbReference>
<sequence length="614" mass="70345">MIHQQSSELMEVREDFITFRTAHFLKPIANSIHEITLNELKLNSAASSSCSVFEPKRGSFKIRFNGWRYPQTKWVTWVDKLKHKYESVWKKAGIFDAIMSTKSHIMKNEDLEMREVEQKLIIARDERTVKSVPPSTTKWMDSFLDKGSEIEHEAFLTTWLSIFVFPDRQCLVKSCLFPVSVLLARGNPIALAPAVLASLYKDLSLFNKQIVDLKKYPDKFPLVLDVYIQSPFYLVQIWVWERFKNLQPQPNLINNDDHVLYRWHQVKPLKIKNVRLELDSAIDDFIWRPYVRYADKCRMFYPNDETLVPFKNDLMDEQMISFVLCLRVSELVGFESIEPYLPHRVAMQFGFDQDVPGYVSRFNHTKAMAWKHYSRSLPDSNISLYFPSRFFEADVTTSYAKCWKKSVLLNVVPQNSSTSSSQCRPYANIPPEFPPAKLVNCTVTFEKSCDDGSKTSNGDNIVHDDVPPEFPPPKLVDFTITNGKHCGGESKTSIVSDDVPSDFVPKHLKTMSSGNSVQDGLEAQGNNDVGAPSSLPPKQNTLTSSISVENCKHVLEDRDESKDAWLPSDRICESGTQEGSYSDLCEAIAAELEQRVSRLERVHRKRKMARLGLN</sequence>
<protein>
    <submittedName>
        <fullName evidence="1">Uncharacterized protein</fullName>
    </submittedName>
</protein>